<keyword evidence="3" id="KW-1185">Reference proteome</keyword>
<dbReference type="EMBL" id="CAXAMN010005859">
    <property type="protein sequence ID" value="CAK9015608.1"/>
    <property type="molecule type" value="Genomic_DNA"/>
</dbReference>
<protein>
    <submittedName>
        <fullName evidence="2">Uncharacterized protein</fullName>
    </submittedName>
</protein>
<feature type="non-terminal residue" evidence="2">
    <location>
        <position position="346"/>
    </location>
</feature>
<proteinExistence type="predicted"/>
<evidence type="ECO:0000313" key="2">
    <source>
        <dbReference type="EMBL" id="CAK9015608.1"/>
    </source>
</evidence>
<dbReference type="EMBL" id="CAXAMN010005857">
    <property type="protein sequence ID" value="CAK9015557.1"/>
    <property type="molecule type" value="Genomic_DNA"/>
</dbReference>
<organism evidence="2 3">
    <name type="scientific">Durusdinium trenchii</name>
    <dbReference type="NCBI Taxonomy" id="1381693"/>
    <lineage>
        <taxon>Eukaryota</taxon>
        <taxon>Sar</taxon>
        <taxon>Alveolata</taxon>
        <taxon>Dinophyceae</taxon>
        <taxon>Suessiales</taxon>
        <taxon>Symbiodiniaceae</taxon>
        <taxon>Durusdinium</taxon>
    </lineage>
</organism>
<accession>A0ABP0JMP1</accession>
<evidence type="ECO:0000313" key="1">
    <source>
        <dbReference type="EMBL" id="CAK9015557.1"/>
    </source>
</evidence>
<dbReference type="Proteomes" id="UP001642484">
    <property type="component" value="Unassembled WGS sequence"/>
</dbReference>
<evidence type="ECO:0000313" key="3">
    <source>
        <dbReference type="Proteomes" id="UP001642484"/>
    </source>
</evidence>
<gene>
    <name evidence="1" type="ORF">CCMP2556_LOCUS12146</name>
    <name evidence="2" type="ORF">CCMP2556_LOCUS12163</name>
</gene>
<comment type="caution">
    <text evidence="2">The sequence shown here is derived from an EMBL/GenBank/DDBJ whole genome shotgun (WGS) entry which is preliminary data.</text>
</comment>
<reference evidence="2 3" key="1">
    <citation type="submission" date="2024-02" db="EMBL/GenBank/DDBJ databases">
        <authorList>
            <person name="Chen Y."/>
            <person name="Shah S."/>
            <person name="Dougan E. K."/>
            <person name="Thang M."/>
            <person name="Chan C."/>
        </authorList>
    </citation>
    <scope>NUCLEOTIDE SEQUENCE [LARGE SCALE GENOMIC DNA]</scope>
</reference>
<sequence>MNKKRFAEEEKALGFNWRPDGLLMHEVFGKLVPESLMYDWCHVYLVGGVAGTEVGLLLGALQDSGFEMSEVEGFVKGFTWPKQHGCCVPKGLFSKRSKKTDPLKCSASELLSIMPLIRLFIVSFVGGRVGDSCAAVVACFLMLMKVMDLLVKINRGKQVSPAQLKQTIFDHAKAFLDIHGHDYWVPKNHLALHLPDMLRRAKTLVSLFTHERKHKAIKRFANNLTTSTLSYEKSMLEDLWSTQLETLAEPSAFPSGEIVFTGQKAAPRALREGLGLRAEDISVSQMATIDGLRVYAKDVCSFISSGEERIGQVYCHVVVYGVKMTCISEWTLLQPSIFDMTETLIF</sequence>
<name>A0ABP0JMP1_9DINO</name>